<evidence type="ECO:0000313" key="2">
    <source>
        <dbReference type="EMBL" id="KAK8005823.1"/>
    </source>
</evidence>
<gene>
    <name evidence="2" type="ORF">PG991_012120</name>
</gene>
<sequence length="445" mass="47698">MPMQLRLRDSFAHRGPGVPGVLDRDKNDRAICQPEDGIFGATLNMESVWPNGSCWSFEQVARCCMSKGRGFALSSMIILGHGGSCTRATLTQPLALIGQTSLPTTSTPASSTASIAEQPSRVGAGASEVTAAPRKTVANVLRSDLELEICSCRPSKAREGRRVDTESTSSGSLQGDRPKPRPGSPSPDQPWRVEAVFLSQVDCLCSGSWSESMRAAPLKRRSNDLARPHGALVQGMEGAPGIECPKLSGVLRLLHGRDGVQHVTAAVLEACRCGFTYVAGGCKGLCIILKWCLTVQKVFNPYLTVDVAAPTFRQSLQEGHTSTGTETPEQSRSSIDVPADTPGPHKLPSGGHQDREPVERNSATASGLERTMMEIGLSNHRHQKCPFVTKAQDGRVHWSERAEPDILAVLEPVPAMLQVGGPLARPGRTRNLDLARKGKSGRALH</sequence>
<reference evidence="2 3" key="1">
    <citation type="submission" date="2023-01" db="EMBL/GenBank/DDBJ databases">
        <title>Analysis of 21 Apiospora genomes using comparative genomics revels a genus with tremendous synthesis potential of carbohydrate active enzymes and secondary metabolites.</title>
        <authorList>
            <person name="Sorensen T."/>
        </authorList>
    </citation>
    <scope>NUCLEOTIDE SEQUENCE [LARGE SCALE GENOMIC DNA]</scope>
    <source>
        <strain evidence="2 3">CBS 20057</strain>
    </source>
</reference>
<name>A0ABR1R8V9_9PEZI</name>
<feature type="region of interest" description="Disordered" evidence="1">
    <location>
        <begin position="102"/>
        <end position="129"/>
    </location>
</feature>
<evidence type="ECO:0000313" key="3">
    <source>
        <dbReference type="Proteomes" id="UP001396898"/>
    </source>
</evidence>
<comment type="caution">
    <text evidence="2">The sequence shown here is derived from an EMBL/GenBank/DDBJ whole genome shotgun (WGS) entry which is preliminary data.</text>
</comment>
<dbReference type="Proteomes" id="UP001396898">
    <property type="component" value="Unassembled WGS sequence"/>
</dbReference>
<feature type="region of interest" description="Disordered" evidence="1">
    <location>
        <begin position="317"/>
        <end position="367"/>
    </location>
</feature>
<feature type="compositionally biased region" description="Low complexity" evidence="1">
    <location>
        <begin position="102"/>
        <end position="114"/>
    </location>
</feature>
<dbReference type="EMBL" id="JAQQWI010000017">
    <property type="protein sequence ID" value="KAK8005823.1"/>
    <property type="molecule type" value="Genomic_DNA"/>
</dbReference>
<proteinExistence type="predicted"/>
<organism evidence="2 3">
    <name type="scientific">Apiospora marii</name>
    <dbReference type="NCBI Taxonomy" id="335849"/>
    <lineage>
        <taxon>Eukaryota</taxon>
        <taxon>Fungi</taxon>
        <taxon>Dikarya</taxon>
        <taxon>Ascomycota</taxon>
        <taxon>Pezizomycotina</taxon>
        <taxon>Sordariomycetes</taxon>
        <taxon>Xylariomycetidae</taxon>
        <taxon>Amphisphaeriales</taxon>
        <taxon>Apiosporaceae</taxon>
        <taxon>Apiospora</taxon>
    </lineage>
</organism>
<accession>A0ABR1R8V9</accession>
<keyword evidence="3" id="KW-1185">Reference proteome</keyword>
<evidence type="ECO:0000256" key="1">
    <source>
        <dbReference type="SAM" id="MobiDB-lite"/>
    </source>
</evidence>
<protein>
    <submittedName>
        <fullName evidence="2">Uncharacterized protein</fullName>
    </submittedName>
</protein>
<feature type="region of interest" description="Disordered" evidence="1">
    <location>
        <begin position="158"/>
        <end position="190"/>
    </location>
</feature>
<feature type="compositionally biased region" description="Polar residues" evidence="1">
    <location>
        <begin position="317"/>
        <end position="334"/>
    </location>
</feature>